<dbReference type="Proteomes" id="UP000035199">
    <property type="component" value="Chromosome"/>
</dbReference>
<name>A0A0G3GVF3_9CORY</name>
<gene>
    <name evidence="1" type="ORF">CMUST_00870</name>
</gene>
<accession>A0A0G3GVF3</accession>
<dbReference type="PATRIC" id="fig|571915.4.peg.175"/>
<organism evidence="1 2">
    <name type="scientific">Corynebacterium mustelae</name>
    <dbReference type="NCBI Taxonomy" id="571915"/>
    <lineage>
        <taxon>Bacteria</taxon>
        <taxon>Bacillati</taxon>
        <taxon>Actinomycetota</taxon>
        <taxon>Actinomycetes</taxon>
        <taxon>Mycobacteriales</taxon>
        <taxon>Corynebacteriaceae</taxon>
        <taxon>Corynebacterium</taxon>
    </lineage>
</organism>
<evidence type="ECO:0000313" key="2">
    <source>
        <dbReference type="Proteomes" id="UP000035199"/>
    </source>
</evidence>
<proteinExistence type="predicted"/>
<protein>
    <submittedName>
        <fullName evidence="1">Uncharacterized protein</fullName>
    </submittedName>
</protein>
<reference evidence="1 2" key="1">
    <citation type="journal article" date="2015" name="Genome Announc.">
        <title>Complete Genome Sequence of the Type Strain Corynebacterium mustelae DSM 45274, Isolated from Various Tissues of a Male Ferret with Lethal Sepsis.</title>
        <authorList>
            <person name="Ruckert C."/>
            <person name="Eimer J."/>
            <person name="Winkler A."/>
            <person name="Tauch A."/>
        </authorList>
    </citation>
    <scope>NUCLEOTIDE SEQUENCE [LARGE SCALE GENOMIC DNA]</scope>
    <source>
        <strain evidence="1 2">DSM 45274</strain>
    </source>
</reference>
<keyword evidence="2" id="KW-1185">Reference proteome</keyword>
<sequence length="107" mass="11968">MNFKGVEFAGVKVPAVSRRFMVDDYPRWRGELVRLADEFAGDEDHPLSGVGKMMQIILGAEDTKLAAAGCSVPQVRYCWEADPLGEFKKSGAVRYREFFETAGITFE</sequence>
<reference evidence="2" key="2">
    <citation type="submission" date="2015-05" db="EMBL/GenBank/DDBJ databases">
        <title>Complete genome sequence of Corynebacterium mustelae DSM 45274, isolated from various tissues of a male ferret with lethal sepsis.</title>
        <authorList>
            <person name="Ruckert C."/>
            <person name="Albersmeier A."/>
            <person name="Winkler A."/>
            <person name="Tauch A."/>
        </authorList>
    </citation>
    <scope>NUCLEOTIDE SEQUENCE [LARGE SCALE GENOMIC DNA]</scope>
    <source>
        <strain evidence="2">DSM 45274</strain>
    </source>
</reference>
<dbReference type="AlphaFoldDB" id="A0A0G3GVF3"/>
<dbReference type="KEGG" id="cmv:CMUST_00870"/>
<dbReference type="STRING" id="571915.CMUST_00870"/>
<dbReference type="EMBL" id="CP011542">
    <property type="protein sequence ID" value="AKK04525.1"/>
    <property type="molecule type" value="Genomic_DNA"/>
</dbReference>
<evidence type="ECO:0000313" key="1">
    <source>
        <dbReference type="EMBL" id="AKK04525.1"/>
    </source>
</evidence>